<name>A0A7U7D8V9_XANCJ</name>
<dbReference type="AlphaFoldDB" id="A0A7U7D8V9"/>
<evidence type="ECO:0000313" key="3">
    <source>
        <dbReference type="EMBL" id="CAD1788866.1"/>
    </source>
</evidence>
<gene>
    <name evidence="3" type="ORF">XSP_001057</name>
    <name evidence="2" type="ORF">XSP_001069</name>
</gene>
<dbReference type="EMBL" id="LR824643">
    <property type="protein sequence ID" value="CAD0317998.1"/>
    <property type="molecule type" value="Genomic_DNA"/>
</dbReference>
<reference evidence="2 4" key="1">
    <citation type="submission" date="2020-07" db="EMBL/GenBank/DDBJ databases">
        <authorList>
            <person name="Teixeira M."/>
        </authorList>
    </citation>
    <scope>NUCLEOTIDE SEQUENCE</scope>
    <source>
        <strain evidence="3">3</strain>
        <strain evidence="2">Xanthomonas arboricola pv. juglandis CPBF 427</strain>
    </source>
</reference>
<dbReference type="EMBL" id="LR861807">
    <property type="protein sequence ID" value="CAD1788866.1"/>
    <property type="molecule type" value="Genomic_DNA"/>
</dbReference>
<evidence type="ECO:0000256" key="1">
    <source>
        <dbReference type="SAM" id="MobiDB-lite"/>
    </source>
</evidence>
<dbReference type="OrthoDB" id="7597230at2"/>
<dbReference type="InterPro" id="IPR047675">
    <property type="entry name" value="Putative_zinc-bd"/>
</dbReference>
<evidence type="ECO:0000313" key="4">
    <source>
        <dbReference type="Proteomes" id="UP000514411"/>
    </source>
</evidence>
<feature type="region of interest" description="Disordered" evidence="1">
    <location>
        <begin position="151"/>
        <end position="218"/>
    </location>
</feature>
<evidence type="ECO:0000313" key="2">
    <source>
        <dbReference type="EMBL" id="CAD0317998.1"/>
    </source>
</evidence>
<organism evidence="2">
    <name type="scientific">Xanthomonas campestris pv. juglandis</name>
    <name type="common">Xanthomonas arboricola pv. juglandis</name>
    <dbReference type="NCBI Taxonomy" id="195709"/>
    <lineage>
        <taxon>Bacteria</taxon>
        <taxon>Pseudomonadati</taxon>
        <taxon>Pseudomonadota</taxon>
        <taxon>Gammaproteobacteria</taxon>
        <taxon>Lysobacterales</taxon>
        <taxon>Lysobacteraceae</taxon>
        <taxon>Xanthomonas</taxon>
    </lineage>
</organism>
<protein>
    <submittedName>
        <fullName evidence="2">Uncharacterized protein</fullName>
    </submittedName>
</protein>
<dbReference type="RefSeq" id="WP_053054089.1">
    <property type="nucleotide sequence ID" value="NZ_LR861807.1"/>
</dbReference>
<accession>A0A7U7D8V9</accession>
<dbReference type="NCBIfam" id="NF041373">
    <property type="entry name" value="HGG_STG"/>
    <property type="match status" value="1"/>
</dbReference>
<proteinExistence type="predicted"/>
<dbReference type="Proteomes" id="UP000514411">
    <property type="component" value="Chromosome"/>
</dbReference>
<sequence>MTDNGYLSLDKAHLAKMQRERRASIRRIDYTPSRDALAAFEARQTQERPGSIAATNSAVLDAIVTEWAELTGVKKQEVEAPKTPKGPPEFMHQYARTRMSPAAVRFGPGPVEDSGNAKRLAVGDRSARAQDFDRQTGINGHIAGARVGAYESGHTARSRHGLASRHASAPESRHAARAPCGARRHRDGQPCQAKSEPGKRRCRFHGGRSTGPTSEAGKARALANLRQYQKAERRELPLVLRRLHD</sequence>